<dbReference type="RefSeq" id="WP_210661944.1">
    <property type="nucleotide sequence ID" value="NZ_JAGKSP010000011.1"/>
</dbReference>
<dbReference type="Proteomes" id="UP000673394">
    <property type="component" value="Unassembled WGS sequence"/>
</dbReference>
<keyword evidence="1" id="KW-0812">Transmembrane</keyword>
<dbReference type="EMBL" id="JAGKSP010000011">
    <property type="protein sequence ID" value="MBP3965477.1"/>
    <property type="molecule type" value="Genomic_DNA"/>
</dbReference>
<gene>
    <name evidence="2" type="ORF">I8J30_22445</name>
</gene>
<evidence type="ECO:0008006" key="4">
    <source>
        <dbReference type="Google" id="ProtNLM"/>
    </source>
</evidence>
<feature type="transmembrane region" description="Helical" evidence="1">
    <location>
        <begin position="36"/>
        <end position="55"/>
    </location>
</feature>
<evidence type="ECO:0000256" key="1">
    <source>
        <dbReference type="SAM" id="Phobius"/>
    </source>
</evidence>
<reference evidence="2 3" key="1">
    <citation type="submission" date="2021-04" db="EMBL/GenBank/DDBJ databases">
        <title>Paenibacillus sp. DLE-14 whole genome sequence.</title>
        <authorList>
            <person name="Ham Y.J."/>
        </authorList>
    </citation>
    <scope>NUCLEOTIDE SEQUENCE [LARGE SCALE GENOMIC DNA]</scope>
    <source>
        <strain evidence="2 3">DLE-14</strain>
    </source>
</reference>
<keyword evidence="3" id="KW-1185">Reference proteome</keyword>
<comment type="caution">
    <text evidence="2">The sequence shown here is derived from an EMBL/GenBank/DDBJ whole genome shotgun (WGS) entry which is preliminary data.</text>
</comment>
<name>A0ABS5CHW1_9BACL</name>
<evidence type="ECO:0000313" key="2">
    <source>
        <dbReference type="EMBL" id="MBP3965477.1"/>
    </source>
</evidence>
<organism evidence="2 3">
    <name type="scientific">Paenibacillus lignilyticus</name>
    <dbReference type="NCBI Taxonomy" id="1172615"/>
    <lineage>
        <taxon>Bacteria</taxon>
        <taxon>Bacillati</taxon>
        <taxon>Bacillota</taxon>
        <taxon>Bacilli</taxon>
        <taxon>Bacillales</taxon>
        <taxon>Paenibacillaceae</taxon>
        <taxon>Paenibacillus</taxon>
    </lineage>
</organism>
<feature type="transmembrane region" description="Helical" evidence="1">
    <location>
        <begin position="6"/>
        <end position="24"/>
    </location>
</feature>
<keyword evidence="1" id="KW-1133">Transmembrane helix</keyword>
<keyword evidence="1" id="KW-0472">Membrane</keyword>
<evidence type="ECO:0000313" key="3">
    <source>
        <dbReference type="Proteomes" id="UP000673394"/>
    </source>
</evidence>
<proteinExistence type="predicted"/>
<sequence length="66" mass="7868">MVGWEIALVVAVVGILLCQSSWLFKDAKKRSRYPWFWGIWGLIQFPMPLLCYLLIVRVNWSKRRNN</sequence>
<accession>A0ABS5CHW1</accession>
<protein>
    <recommendedName>
        <fullName evidence="4">SigmaY antisigma factor component</fullName>
    </recommendedName>
</protein>